<feature type="transmembrane region" description="Helical" evidence="1">
    <location>
        <begin position="339"/>
        <end position="359"/>
    </location>
</feature>
<evidence type="ECO:0000259" key="2">
    <source>
        <dbReference type="Pfam" id="PF01757"/>
    </source>
</evidence>
<feature type="transmembrane region" description="Helical" evidence="1">
    <location>
        <begin position="137"/>
        <end position="155"/>
    </location>
</feature>
<evidence type="ECO:0000313" key="3">
    <source>
        <dbReference type="EMBL" id="NHO33959.1"/>
    </source>
</evidence>
<dbReference type="Proteomes" id="UP000615326">
    <property type="component" value="Unassembled WGS sequence"/>
</dbReference>
<dbReference type="InterPro" id="IPR002656">
    <property type="entry name" value="Acyl_transf_3_dom"/>
</dbReference>
<comment type="caution">
    <text evidence="3">The sequence shown here is derived from an EMBL/GenBank/DDBJ whole genome shotgun (WGS) entry which is preliminary data.</text>
</comment>
<dbReference type="EMBL" id="WOSW01000046">
    <property type="protein sequence ID" value="NHO33959.1"/>
    <property type="molecule type" value="Genomic_DNA"/>
</dbReference>
<keyword evidence="1" id="KW-0472">Membrane</keyword>
<feature type="transmembrane region" description="Helical" evidence="1">
    <location>
        <begin position="56"/>
        <end position="77"/>
    </location>
</feature>
<dbReference type="RefSeq" id="WP_173578423.1">
    <property type="nucleotide sequence ID" value="NZ_WOSW01000046.1"/>
</dbReference>
<evidence type="ECO:0000313" key="4">
    <source>
        <dbReference type="Proteomes" id="UP000615326"/>
    </source>
</evidence>
<feature type="transmembrane region" description="Helical" evidence="1">
    <location>
        <begin position="241"/>
        <end position="260"/>
    </location>
</feature>
<gene>
    <name evidence="3" type="ORF">GOB84_15690</name>
</gene>
<protein>
    <submittedName>
        <fullName evidence="3">Acyltransferase family protein</fullName>
    </submittedName>
</protein>
<evidence type="ECO:0000256" key="1">
    <source>
        <dbReference type="SAM" id="Phobius"/>
    </source>
</evidence>
<dbReference type="GO" id="GO:0016746">
    <property type="term" value="F:acyltransferase activity"/>
    <property type="evidence" value="ECO:0007669"/>
    <property type="project" value="UniProtKB-KW"/>
</dbReference>
<keyword evidence="1" id="KW-0812">Transmembrane</keyword>
<dbReference type="PANTHER" id="PTHR23028:SF53">
    <property type="entry name" value="ACYL_TRANSF_3 DOMAIN-CONTAINING PROTEIN"/>
    <property type="match status" value="1"/>
</dbReference>
<feature type="transmembrane region" description="Helical" evidence="1">
    <location>
        <begin position="167"/>
        <end position="187"/>
    </location>
</feature>
<keyword evidence="3" id="KW-0012">Acyltransferase</keyword>
<feature type="transmembrane region" description="Helical" evidence="1">
    <location>
        <begin position="89"/>
        <end position="110"/>
    </location>
</feature>
<organism evidence="3 4">
    <name type="scientific">Acetobacter fallax</name>
    <dbReference type="NCBI Taxonomy" id="1737473"/>
    <lineage>
        <taxon>Bacteria</taxon>
        <taxon>Pseudomonadati</taxon>
        <taxon>Pseudomonadota</taxon>
        <taxon>Alphaproteobacteria</taxon>
        <taxon>Acetobacterales</taxon>
        <taxon>Acetobacteraceae</taxon>
        <taxon>Acetobacter</taxon>
    </lineage>
</organism>
<feature type="transmembrane region" description="Helical" evidence="1">
    <location>
        <begin position="272"/>
        <end position="291"/>
    </location>
</feature>
<name>A0ABX0KEP7_9PROT</name>
<reference evidence="3 4" key="1">
    <citation type="journal article" date="2020" name="Int. J. Syst. Evol. Microbiol.">
        <title>Novel acetic acid bacteria from cider fermentations: Acetobacter conturbans sp. nov. and Acetobacter fallax sp. nov.</title>
        <authorList>
            <person name="Sombolestani A.S."/>
            <person name="Cleenwerck I."/>
            <person name="Cnockaert M."/>
            <person name="Borremans W."/>
            <person name="Wieme A.D."/>
            <person name="De Vuyst L."/>
            <person name="Vandamme P."/>
        </authorList>
    </citation>
    <scope>NUCLEOTIDE SEQUENCE [LARGE SCALE GENOMIC DNA]</scope>
    <source>
        <strain evidence="3 4">LMG 1637</strain>
    </source>
</reference>
<dbReference type="PANTHER" id="PTHR23028">
    <property type="entry name" value="ACETYLTRANSFERASE"/>
    <property type="match status" value="1"/>
</dbReference>
<proteinExistence type="predicted"/>
<keyword evidence="3" id="KW-0808">Transferase</keyword>
<keyword evidence="1" id="KW-1133">Transmembrane helix</keyword>
<feature type="transmembrane region" description="Helical" evidence="1">
    <location>
        <begin position="207"/>
        <end position="229"/>
    </location>
</feature>
<sequence>MTCKNNPNYISYIDLIRFFAASIVVLYHVGFFYCLPGQALAELMHETISPHAVFNFGWIGVEIFFVISGFVISYSAARGNASRFALSRFLRLAPTAWICASFSLIIYIFLHQAPIMHLMTAYAATIIFWPFRAIDGVYWTLGVEVSFYALIFVLLKTNRLASLEKIMLGIGLVSLAFWTVFLTLEMVLPHIHMYSAEKALLWTHKIIAARILQLFLVQHGCFFALGVYIRTCVNRGLPGRQTIAIIALIAACVMEIIGQADLLSRITSTHVGWFIPTVIWSLACAAIVWASRQAGANVMPACITRAVRFSGCLTYPLYLFHTAAILLSISVLTPIMGTYAIFSSVCVAFLTAAAIHVYAEPLLHNSVKTALTSHTEKNFIFYLKHRMSEFAEVFPVLNAMLRNEKKKQSRQQ</sequence>
<dbReference type="Pfam" id="PF01757">
    <property type="entry name" value="Acyl_transf_3"/>
    <property type="match status" value="1"/>
</dbReference>
<keyword evidence="4" id="KW-1185">Reference proteome</keyword>
<feature type="transmembrane region" description="Helical" evidence="1">
    <location>
        <begin position="312"/>
        <end position="333"/>
    </location>
</feature>
<dbReference type="InterPro" id="IPR050879">
    <property type="entry name" value="Acyltransferase_3"/>
</dbReference>
<feature type="domain" description="Acyltransferase 3" evidence="2">
    <location>
        <begin position="11"/>
        <end position="354"/>
    </location>
</feature>
<feature type="transmembrane region" description="Helical" evidence="1">
    <location>
        <begin position="15"/>
        <end position="35"/>
    </location>
</feature>
<accession>A0ABX0KEP7</accession>